<dbReference type="GO" id="GO:0005634">
    <property type="term" value="C:nucleus"/>
    <property type="evidence" value="ECO:0007669"/>
    <property type="project" value="UniProtKB-SubCell"/>
</dbReference>
<evidence type="ECO:0000256" key="4">
    <source>
        <dbReference type="ARBA" id="ARBA00023163"/>
    </source>
</evidence>
<dbReference type="InterPro" id="IPR050815">
    <property type="entry name" value="TF_fung"/>
</dbReference>
<evidence type="ECO:0000256" key="2">
    <source>
        <dbReference type="ARBA" id="ARBA00022723"/>
    </source>
</evidence>
<name>A0A0D2ETA0_9EURO</name>
<dbReference type="Proteomes" id="UP000054342">
    <property type="component" value="Unassembled WGS sequence"/>
</dbReference>
<sequence length="393" mass="44210">MDAMKQVSLQSVQALLVLSNLDYGGGQAHQFWNLMALCKRMNTSLGMRDLVTNQGDNFNKLSTVPPRMLPLPDTIIDREERIRAYGMTEILDGASTLGVAWNLGISPPEGTAILPCSDSIWKFPQHIISVWSFGDFHFSSAFSLCIILVASELCHVHRFLQKSVDTRVHDQRLKWQQESQQLDERLTAWRGEFVAAVCLINAEYVQEERAEFDPNIVLTNCILDTAVIALFQRLAPSPIGIDNYYEAWPYATNRCLYACDDMTAKIRQVRDKELENSSPHLIYSMFVAARFYLVYAKTVAADIPRNLHLLAYALRICGERWVLARRYETVIRTAVAEHHMPIGVMSSLPVQFFDLQYSTLDIDEALRIWVANIMPSGASGPGMGASGELNGVS</sequence>
<dbReference type="AlphaFoldDB" id="A0A0D2ETA0"/>
<keyword evidence="5" id="KW-0539">Nucleus</keyword>
<dbReference type="GO" id="GO:0000981">
    <property type="term" value="F:DNA-binding transcription factor activity, RNA polymerase II-specific"/>
    <property type="evidence" value="ECO:0007669"/>
    <property type="project" value="InterPro"/>
</dbReference>
<dbReference type="HOGENOM" id="CLU_667433_0_0_1"/>
<evidence type="ECO:0000313" key="6">
    <source>
        <dbReference type="EMBL" id="KIW57960.1"/>
    </source>
</evidence>
<protein>
    <recommendedName>
        <fullName evidence="8">Transcription factor domain-containing protein</fullName>
    </recommendedName>
</protein>
<evidence type="ECO:0000256" key="3">
    <source>
        <dbReference type="ARBA" id="ARBA00023015"/>
    </source>
</evidence>
<comment type="subcellular location">
    <subcellularLocation>
        <location evidence="1">Nucleus</location>
    </subcellularLocation>
</comment>
<dbReference type="GeneID" id="25324422"/>
<evidence type="ECO:0000313" key="7">
    <source>
        <dbReference type="Proteomes" id="UP000054342"/>
    </source>
</evidence>
<accession>A0A0D2ETA0</accession>
<keyword evidence="4" id="KW-0804">Transcription</keyword>
<proteinExistence type="predicted"/>
<evidence type="ECO:0000256" key="5">
    <source>
        <dbReference type="ARBA" id="ARBA00023242"/>
    </source>
</evidence>
<keyword evidence="7" id="KW-1185">Reference proteome</keyword>
<dbReference type="EMBL" id="KN847318">
    <property type="protein sequence ID" value="KIW57960.1"/>
    <property type="molecule type" value="Genomic_DNA"/>
</dbReference>
<evidence type="ECO:0000256" key="1">
    <source>
        <dbReference type="ARBA" id="ARBA00004123"/>
    </source>
</evidence>
<keyword evidence="3" id="KW-0805">Transcription regulation</keyword>
<dbReference type="PANTHER" id="PTHR47338">
    <property type="entry name" value="ZN(II)2CYS6 TRANSCRIPTION FACTOR (EUROFUNG)-RELATED"/>
    <property type="match status" value="1"/>
</dbReference>
<dbReference type="CDD" id="cd12148">
    <property type="entry name" value="fungal_TF_MHR"/>
    <property type="match status" value="1"/>
</dbReference>
<evidence type="ECO:0008006" key="8">
    <source>
        <dbReference type="Google" id="ProtNLM"/>
    </source>
</evidence>
<dbReference type="GO" id="GO:0046872">
    <property type="term" value="F:metal ion binding"/>
    <property type="evidence" value="ECO:0007669"/>
    <property type="project" value="UniProtKB-KW"/>
</dbReference>
<dbReference type="RefSeq" id="XP_013318544.1">
    <property type="nucleotide sequence ID" value="XM_013463090.1"/>
</dbReference>
<reference evidence="6 7" key="1">
    <citation type="submission" date="2015-01" db="EMBL/GenBank/DDBJ databases">
        <title>The Genome Sequence of Exophiala xenobiotica CBS118157.</title>
        <authorList>
            <consortium name="The Broad Institute Genomics Platform"/>
            <person name="Cuomo C."/>
            <person name="de Hoog S."/>
            <person name="Gorbushina A."/>
            <person name="Stielow B."/>
            <person name="Teixiera M."/>
            <person name="Abouelleil A."/>
            <person name="Chapman S.B."/>
            <person name="Priest M."/>
            <person name="Young S.K."/>
            <person name="Wortman J."/>
            <person name="Nusbaum C."/>
            <person name="Birren B."/>
        </authorList>
    </citation>
    <scope>NUCLEOTIDE SEQUENCE [LARGE SCALE GENOMIC DNA]</scope>
    <source>
        <strain evidence="6 7">CBS 118157</strain>
    </source>
</reference>
<dbReference type="PANTHER" id="PTHR47338:SF20">
    <property type="entry name" value="ZN(II)2CYS6 TRANSCRIPTION FACTOR (EUROFUNG)"/>
    <property type="match status" value="1"/>
</dbReference>
<dbReference type="OrthoDB" id="2943660at2759"/>
<gene>
    <name evidence="6" type="ORF">PV05_02514</name>
</gene>
<organism evidence="6 7">
    <name type="scientific">Exophiala xenobiotica</name>
    <dbReference type="NCBI Taxonomy" id="348802"/>
    <lineage>
        <taxon>Eukaryota</taxon>
        <taxon>Fungi</taxon>
        <taxon>Dikarya</taxon>
        <taxon>Ascomycota</taxon>
        <taxon>Pezizomycotina</taxon>
        <taxon>Eurotiomycetes</taxon>
        <taxon>Chaetothyriomycetidae</taxon>
        <taxon>Chaetothyriales</taxon>
        <taxon>Herpotrichiellaceae</taxon>
        <taxon>Exophiala</taxon>
    </lineage>
</organism>
<keyword evidence="2" id="KW-0479">Metal-binding</keyword>